<feature type="region of interest" description="Disordered" evidence="1">
    <location>
        <begin position="439"/>
        <end position="518"/>
    </location>
</feature>
<feature type="compositionally biased region" description="Basic residues" evidence="1">
    <location>
        <begin position="1"/>
        <end position="11"/>
    </location>
</feature>
<organism evidence="2 3">
    <name type="scientific">Fusarium heterosporum</name>
    <dbReference type="NCBI Taxonomy" id="42747"/>
    <lineage>
        <taxon>Eukaryota</taxon>
        <taxon>Fungi</taxon>
        <taxon>Dikarya</taxon>
        <taxon>Ascomycota</taxon>
        <taxon>Pezizomycotina</taxon>
        <taxon>Sordariomycetes</taxon>
        <taxon>Hypocreomycetidae</taxon>
        <taxon>Hypocreales</taxon>
        <taxon>Nectriaceae</taxon>
        <taxon>Fusarium</taxon>
        <taxon>Fusarium heterosporum species complex</taxon>
    </lineage>
</organism>
<feature type="region of interest" description="Disordered" evidence="1">
    <location>
        <begin position="591"/>
        <end position="625"/>
    </location>
</feature>
<feature type="region of interest" description="Disordered" evidence="1">
    <location>
        <begin position="1"/>
        <end position="21"/>
    </location>
</feature>
<reference evidence="2 3" key="1">
    <citation type="submission" date="2020-05" db="EMBL/GenBank/DDBJ databases">
        <title>Identification and distribution of gene clusters putatively required for synthesis of sphingolipid metabolism inhibitors in phylogenetically diverse species of the filamentous fungus Fusarium.</title>
        <authorList>
            <person name="Kim H.-S."/>
            <person name="Busman M."/>
            <person name="Brown D.W."/>
            <person name="Divon H."/>
            <person name="Uhlig S."/>
            <person name="Proctor R.H."/>
        </authorList>
    </citation>
    <scope>NUCLEOTIDE SEQUENCE [LARGE SCALE GENOMIC DNA]</scope>
    <source>
        <strain evidence="2 3">NRRL 20693</strain>
    </source>
</reference>
<dbReference type="Proteomes" id="UP000567885">
    <property type="component" value="Unassembled WGS sequence"/>
</dbReference>
<dbReference type="SUPFAM" id="SSF52047">
    <property type="entry name" value="RNI-like"/>
    <property type="match status" value="1"/>
</dbReference>
<gene>
    <name evidence="2" type="ORF">FHETE_9533</name>
</gene>
<dbReference type="Gene3D" id="1.20.1280.50">
    <property type="match status" value="1"/>
</dbReference>
<comment type="caution">
    <text evidence="2">The sequence shown here is derived from an EMBL/GenBank/DDBJ whole genome shotgun (WGS) entry which is preliminary data.</text>
</comment>
<protein>
    <submittedName>
        <fullName evidence="2">F-box protein domain-containing protein</fullName>
    </submittedName>
</protein>
<dbReference type="AlphaFoldDB" id="A0A8H5SSJ2"/>
<feature type="compositionally biased region" description="Polar residues" evidence="1">
    <location>
        <begin position="459"/>
        <end position="468"/>
    </location>
</feature>
<feature type="compositionally biased region" description="Polar residues" evidence="1">
    <location>
        <begin position="496"/>
        <end position="518"/>
    </location>
</feature>
<evidence type="ECO:0000313" key="3">
    <source>
        <dbReference type="Proteomes" id="UP000567885"/>
    </source>
</evidence>
<proteinExistence type="predicted"/>
<dbReference type="EMBL" id="JAAGWQ010000222">
    <property type="protein sequence ID" value="KAF5659184.1"/>
    <property type="molecule type" value="Genomic_DNA"/>
</dbReference>
<dbReference type="InterPro" id="IPR032675">
    <property type="entry name" value="LRR_dom_sf"/>
</dbReference>
<evidence type="ECO:0000313" key="2">
    <source>
        <dbReference type="EMBL" id="KAF5659184.1"/>
    </source>
</evidence>
<evidence type="ECO:0000256" key="1">
    <source>
        <dbReference type="SAM" id="MobiDB-lite"/>
    </source>
</evidence>
<name>A0A8H5SSJ2_FUSHE</name>
<keyword evidence="3" id="KW-1185">Reference proteome</keyword>
<accession>A0A8H5SSJ2</accession>
<dbReference type="Gene3D" id="3.80.10.10">
    <property type="entry name" value="Ribonuclease Inhibitor"/>
    <property type="match status" value="1"/>
</dbReference>
<sequence>MRNPFRRRNKKDKAGSSGQSSDFVVPIEFRPAGAGSPPLYPPTHKSTYLLAHLPPKVLERIFAFVCPHALDESYDTCEGSASTSDSVCMLCDLRDLGHCVQVCRAWRPSAAKVLYHSVRIDPVHYCRLEEWLADKRKKTSRFDRNGIPEDPAQARLRLLRRTVRDDPTRIGKSVQYLKLPYMLRESSQVELAQTIAVLPNLKYVDLPEGMFCDDPHYATLRLEVQARCPNLRKMTYVGGSERSLAMLATGQVWPNIEVLELNDLNVDPMTIRAVLGCLTNLQALKVSNTPGLSDEVLSSSDGLPTLPPMKELVLKDTPAVTLKGLVEYLAWQETQQALTVLTLKDTGVHPSSLQEIFTMASSLKTFAIQSNVSEQFPSSANSRPLSSRSLETLRFEISASSSGAFSSVTMGYYSYLASSILGGGFPKLRQLYVHDESFPDQLQGLPPPNAAFAGGHVRSGSNTSTRSSPGFGFPAPTSLSPQSAKSPPFAPRRPVSNIQPASKRFSSNNPFAPRNTAASAPTHTLEVFTKSDEFGKWNFVSVDPLIRSAAAPSRRPVSSYGLAADVTGPGWDRGDARRSVMVGNGTGVFLAVPGQGGDDDTFNGSSDSWRPQSSGGSPRRSRELW</sequence>
<dbReference type="OrthoDB" id="5405297at2759"/>